<dbReference type="GO" id="GO:0030973">
    <property type="term" value="F:molybdate ion binding"/>
    <property type="evidence" value="ECO:0007669"/>
    <property type="project" value="InterPro"/>
</dbReference>
<dbReference type="GO" id="GO:0015689">
    <property type="term" value="P:molybdate ion transport"/>
    <property type="evidence" value="ECO:0007669"/>
    <property type="project" value="InterPro"/>
</dbReference>
<evidence type="ECO:0000256" key="2">
    <source>
        <dbReference type="ARBA" id="ARBA00022723"/>
    </source>
</evidence>
<dbReference type="Pfam" id="PF13531">
    <property type="entry name" value="SBP_bac_11"/>
    <property type="match status" value="1"/>
</dbReference>
<dbReference type="PANTHER" id="PTHR30632:SF14">
    <property type="entry name" value="TUNGSTATE_MOLYBDATE_CHROMATE-BINDING PROTEIN MODA"/>
    <property type="match status" value="1"/>
</dbReference>
<dbReference type="OrthoDB" id="9785015at2"/>
<evidence type="ECO:0000256" key="4">
    <source>
        <dbReference type="PIRSR" id="PIRSR004846-1"/>
    </source>
</evidence>
<accession>A0A371RLU1</accession>
<feature type="binding site" evidence="4">
    <location>
        <position position="161"/>
    </location>
    <ligand>
        <name>molybdate</name>
        <dbReference type="ChEBI" id="CHEBI:36264"/>
    </ligand>
</feature>
<keyword evidence="3" id="KW-0732">Signal</keyword>
<proteinExistence type="inferred from homology"/>
<evidence type="ECO:0000313" key="5">
    <source>
        <dbReference type="EMBL" id="RFB06391.1"/>
    </source>
</evidence>
<keyword evidence="6" id="KW-1185">Reference proteome</keyword>
<dbReference type="InParanoid" id="A0A371RLU1"/>
<dbReference type="PANTHER" id="PTHR30632">
    <property type="entry name" value="MOLYBDATE-BINDING PERIPLASMIC PROTEIN"/>
    <property type="match status" value="1"/>
</dbReference>
<name>A0A371RLU1_9PROT</name>
<evidence type="ECO:0000313" key="6">
    <source>
        <dbReference type="Proteomes" id="UP000264589"/>
    </source>
</evidence>
<evidence type="ECO:0000256" key="1">
    <source>
        <dbReference type="ARBA" id="ARBA00009175"/>
    </source>
</evidence>
<protein>
    <submittedName>
        <fullName evidence="5">Molybdate ABC transporter substrate-binding protein</fullName>
    </submittedName>
</protein>
<dbReference type="NCBIfam" id="TIGR01256">
    <property type="entry name" value="modA"/>
    <property type="match status" value="1"/>
</dbReference>
<dbReference type="EMBL" id="QUQO01000001">
    <property type="protein sequence ID" value="RFB06391.1"/>
    <property type="molecule type" value="Genomic_DNA"/>
</dbReference>
<dbReference type="PIRSF" id="PIRSF004846">
    <property type="entry name" value="ModA"/>
    <property type="match status" value="1"/>
</dbReference>
<comment type="caution">
    <text evidence="5">The sequence shown here is derived from an EMBL/GenBank/DDBJ whole genome shotgun (WGS) entry which is preliminary data.</text>
</comment>
<organism evidence="5 6">
    <name type="scientific">Parvularcula marina</name>
    <dbReference type="NCBI Taxonomy" id="2292771"/>
    <lineage>
        <taxon>Bacteria</taxon>
        <taxon>Pseudomonadati</taxon>
        <taxon>Pseudomonadota</taxon>
        <taxon>Alphaproteobacteria</taxon>
        <taxon>Parvularculales</taxon>
        <taxon>Parvularculaceae</taxon>
        <taxon>Parvularcula</taxon>
    </lineage>
</organism>
<feature type="binding site" evidence="4">
    <location>
        <position position="57"/>
    </location>
    <ligand>
        <name>molybdate</name>
        <dbReference type="ChEBI" id="CHEBI:36264"/>
    </ligand>
</feature>
<comment type="similarity">
    <text evidence="1">Belongs to the bacterial solute-binding protein ModA family.</text>
</comment>
<dbReference type="Proteomes" id="UP000264589">
    <property type="component" value="Unassembled WGS sequence"/>
</dbReference>
<dbReference type="InterPro" id="IPR005950">
    <property type="entry name" value="ModA"/>
</dbReference>
<gene>
    <name evidence="5" type="primary">modA</name>
    <name evidence="5" type="ORF">DX908_07635</name>
</gene>
<dbReference type="InterPro" id="IPR050682">
    <property type="entry name" value="ModA/WtpA"/>
</dbReference>
<dbReference type="GO" id="GO:0046872">
    <property type="term" value="F:metal ion binding"/>
    <property type="evidence" value="ECO:0007669"/>
    <property type="project" value="UniProtKB-KW"/>
</dbReference>
<dbReference type="Gene3D" id="3.40.190.10">
    <property type="entry name" value="Periplasmic binding protein-like II"/>
    <property type="match status" value="2"/>
</dbReference>
<dbReference type="CDD" id="cd13539">
    <property type="entry name" value="PBP2_AvModA"/>
    <property type="match status" value="1"/>
</dbReference>
<reference evidence="5 6" key="1">
    <citation type="submission" date="2018-08" db="EMBL/GenBank/DDBJ databases">
        <title>Parvularcula sp. SM1705, isolated from surface water of the South Sea China.</title>
        <authorList>
            <person name="Sun L."/>
        </authorList>
    </citation>
    <scope>NUCLEOTIDE SEQUENCE [LARGE SCALE GENOMIC DNA]</scope>
    <source>
        <strain evidence="5 6">SM1705</strain>
    </source>
</reference>
<keyword evidence="2 4" id="KW-0479">Metal-binding</keyword>
<dbReference type="SUPFAM" id="SSF53850">
    <property type="entry name" value="Periplasmic binding protein-like II"/>
    <property type="match status" value="1"/>
</dbReference>
<sequence>MSALAVISTMLVGLLAVAQAEVVRIAVASNFKPAMDELELVFEEQSGHDLLVSAGSTGKLYAQIINGAPYDVFLSADQERPRRLVEVSRAQDRFTYAVGRIVLLDPIAKSAGPDRLEQMSFRRLAIANPELAPYGQAARQVLTTLGLFEALQDRIVLGENIGQTYAFIWTGNAELGFVALSQLDPEVREQTGLVWIPPQESSDPIRQDAVLLRHGGENAAATDFINFLKSEKAKALIRGHGYETE</sequence>
<dbReference type="InterPro" id="IPR044084">
    <property type="entry name" value="AvModA-like_subst-bd"/>
</dbReference>
<dbReference type="AlphaFoldDB" id="A0A371RLU1"/>
<evidence type="ECO:0000256" key="3">
    <source>
        <dbReference type="ARBA" id="ARBA00022729"/>
    </source>
</evidence>
<keyword evidence="4" id="KW-0500">Molybdenum</keyword>
<dbReference type="FunCoup" id="A0A371RLU1">
    <property type="interactions" value="169"/>
</dbReference>